<dbReference type="EMBL" id="JACIFU010000004">
    <property type="protein sequence ID" value="MBB4175472.1"/>
    <property type="molecule type" value="Genomic_DNA"/>
</dbReference>
<protein>
    <submittedName>
        <fullName evidence="4">Nucleoid-associated protein YgaU</fullName>
    </submittedName>
</protein>
<accession>A0A7W6MC26</accession>
<evidence type="ECO:0000313" key="4">
    <source>
        <dbReference type="EMBL" id="MBB4175472.1"/>
    </source>
</evidence>
<evidence type="ECO:0000313" key="5">
    <source>
        <dbReference type="Proteomes" id="UP000565745"/>
    </source>
</evidence>
<feature type="transmembrane region" description="Helical" evidence="2">
    <location>
        <begin position="12"/>
        <end position="31"/>
    </location>
</feature>
<dbReference type="AlphaFoldDB" id="A0A7W6MC26"/>
<dbReference type="InterPro" id="IPR018392">
    <property type="entry name" value="LysM"/>
</dbReference>
<keyword evidence="2" id="KW-0472">Membrane</keyword>
<keyword evidence="2" id="KW-0812">Transmembrane</keyword>
<dbReference type="CDD" id="cd00118">
    <property type="entry name" value="LysM"/>
    <property type="match status" value="1"/>
</dbReference>
<keyword evidence="2" id="KW-1133">Transmembrane helix</keyword>
<gene>
    <name evidence="4" type="ORF">GGR93_003265</name>
</gene>
<evidence type="ECO:0000259" key="3">
    <source>
        <dbReference type="PROSITE" id="PS51782"/>
    </source>
</evidence>
<dbReference type="InterPro" id="IPR052196">
    <property type="entry name" value="Bact_Kbp"/>
</dbReference>
<keyword evidence="5" id="KW-1185">Reference proteome</keyword>
<organism evidence="4 5">
    <name type="scientific">Sulfitobacter noctilucicola</name>
    <dbReference type="NCBI Taxonomy" id="1342301"/>
    <lineage>
        <taxon>Bacteria</taxon>
        <taxon>Pseudomonadati</taxon>
        <taxon>Pseudomonadota</taxon>
        <taxon>Alphaproteobacteria</taxon>
        <taxon>Rhodobacterales</taxon>
        <taxon>Roseobacteraceae</taxon>
        <taxon>Sulfitobacter</taxon>
    </lineage>
</organism>
<evidence type="ECO:0000256" key="2">
    <source>
        <dbReference type="SAM" id="Phobius"/>
    </source>
</evidence>
<name>A0A7W6MC26_9RHOB</name>
<dbReference type="OrthoDB" id="370541at2"/>
<dbReference type="InterPro" id="IPR036779">
    <property type="entry name" value="LysM_dom_sf"/>
</dbReference>
<dbReference type="PANTHER" id="PTHR34700:SF4">
    <property type="entry name" value="PHAGE-LIKE ELEMENT PBSX PROTEIN XKDP"/>
    <property type="match status" value="1"/>
</dbReference>
<proteinExistence type="predicted"/>
<dbReference type="SMART" id="SM00257">
    <property type="entry name" value="LysM"/>
    <property type="match status" value="1"/>
</dbReference>
<feature type="region of interest" description="Disordered" evidence="1">
    <location>
        <begin position="61"/>
        <end position="87"/>
    </location>
</feature>
<dbReference type="RefSeq" id="WP_025056500.1">
    <property type="nucleotide sequence ID" value="NZ_JACIFU010000004.1"/>
</dbReference>
<dbReference type="PANTHER" id="PTHR34700">
    <property type="entry name" value="POTASSIUM BINDING PROTEIN KBP"/>
    <property type="match status" value="1"/>
</dbReference>
<evidence type="ECO:0000256" key="1">
    <source>
        <dbReference type="SAM" id="MobiDB-lite"/>
    </source>
</evidence>
<reference evidence="4 5" key="1">
    <citation type="submission" date="2020-08" db="EMBL/GenBank/DDBJ databases">
        <title>Genomic Encyclopedia of Type Strains, Phase IV (KMG-IV): sequencing the most valuable type-strain genomes for metagenomic binning, comparative biology and taxonomic classification.</title>
        <authorList>
            <person name="Goeker M."/>
        </authorList>
    </citation>
    <scope>NUCLEOTIDE SEQUENCE [LARGE SCALE GENOMIC DNA]</scope>
    <source>
        <strain evidence="4 5">DSM 101015</strain>
    </source>
</reference>
<dbReference type="PROSITE" id="PS51782">
    <property type="entry name" value="LYSM"/>
    <property type="match status" value="1"/>
</dbReference>
<dbReference type="Gene3D" id="3.10.350.10">
    <property type="entry name" value="LysM domain"/>
    <property type="match status" value="1"/>
</dbReference>
<feature type="region of interest" description="Disordered" evidence="1">
    <location>
        <begin position="188"/>
        <end position="220"/>
    </location>
</feature>
<sequence length="474" mass="48621">MRNFLAGFSGGSGAFGAAAVVVLLIGAALWVQSGREAEEPASEVAIVMPDALEDTPEPAAVMPEKKQDEAAATEPAAKPDTQDEASVAPQLKAPAFDEVRREADGVTVIAGTAAAGAEVSILQNGVEVGKATADGTGKFATLAIIPPDGRGHVLSLMQKIGEAELASADEIILAPMDPPAEVEPTITATAGEDKGRSPTPPTAENETAKEETGPEQPAAPVAVAEVGEVEAPKKPETLAANTATAEVPTPPQTPLTQAPAAPDASAAQSVAVAAATPSSDEAAPKLSQALRNTPSKPAAVAVLKSTEAGVELLNTPGPEVMTNVAIDTISYSEEGAVQLAGRAQAKTKSVRVYLDNSSVVSLAVDADGRWRGALPDVDEGIYTLRVDEVSAEGDVTSRVETPFKREPVEVLVAAAGAQDGPIKAITVQKGATLWAIARDRYGDGALYVRVFEANTAAIRDPDLIYPGQIFDLPD</sequence>
<feature type="compositionally biased region" description="Low complexity" evidence="1">
    <location>
        <begin position="254"/>
        <end position="279"/>
    </location>
</feature>
<feature type="region of interest" description="Disordered" evidence="1">
    <location>
        <begin position="241"/>
        <end position="279"/>
    </location>
</feature>
<feature type="domain" description="LysM" evidence="3">
    <location>
        <begin position="423"/>
        <end position="472"/>
    </location>
</feature>
<comment type="caution">
    <text evidence="4">The sequence shown here is derived from an EMBL/GenBank/DDBJ whole genome shotgun (WGS) entry which is preliminary data.</text>
</comment>
<dbReference type="Proteomes" id="UP000565745">
    <property type="component" value="Unassembled WGS sequence"/>
</dbReference>